<dbReference type="AlphaFoldDB" id="A0A026WLL7"/>
<dbReference type="Proteomes" id="UP000053097">
    <property type="component" value="Unassembled WGS sequence"/>
</dbReference>
<protein>
    <submittedName>
        <fullName evidence="1">Uncharacterized protein</fullName>
    </submittedName>
</protein>
<proteinExistence type="predicted"/>
<evidence type="ECO:0000313" key="2">
    <source>
        <dbReference type="Proteomes" id="UP000053097"/>
    </source>
</evidence>
<gene>
    <name evidence="1" type="ORF">X777_03679</name>
</gene>
<reference evidence="1 2" key="1">
    <citation type="journal article" date="2014" name="Curr. Biol.">
        <title>The genome of the clonal raider ant Cerapachys biroi.</title>
        <authorList>
            <person name="Oxley P.R."/>
            <person name="Ji L."/>
            <person name="Fetter-Pruneda I."/>
            <person name="McKenzie S.K."/>
            <person name="Li C."/>
            <person name="Hu H."/>
            <person name="Zhang G."/>
            <person name="Kronauer D.J."/>
        </authorList>
    </citation>
    <scope>NUCLEOTIDE SEQUENCE [LARGE SCALE GENOMIC DNA]</scope>
</reference>
<dbReference type="EMBL" id="KK107182">
    <property type="protein sequence ID" value="EZA55994.1"/>
    <property type="molecule type" value="Genomic_DNA"/>
</dbReference>
<evidence type="ECO:0000313" key="1">
    <source>
        <dbReference type="EMBL" id="EZA55994.1"/>
    </source>
</evidence>
<organism evidence="1 2">
    <name type="scientific">Ooceraea biroi</name>
    <name type="common">Clonal raider ant</name>
    <name type="synonym">Cerapachys biroi</name>
    <dbReference type="NCBI Taxonomy" id="2015173"/>
    <lineage>
        <taxon>Eukaryota</taxon>
        <taxon>Metazoa</taxon>
        <taxon>Ecdysozoa</taxon>
        <taxon>Arthropoda</taxon>
        <taxon>Hexapoda</taxon>
        <taxon>Insecta</taxon>
        <taxon>Pterygota</taxon>
        <taxon>Neoptera</taxon>
        <taxon>Endopterygota</taxon>
        <taxon>Hymenoptera</taxon>
        <taxon>Apocrita</taxon>
        <taxon>Aculeata</taxon>
        <taxon>Formicoidea</taxon>
        <taxon>Formicidae</taxon>
        <taxon>Dorylinae</taxon>
        <taxon>Ooceraea</taxon>
    </lineage>
</organism>
<sequence>MLPIHDFYENIITTYSLVRCTPPLNPLSNQPLPRPPAKT</sequence>
<name>A0A026WLL7_OOCBI</name>
<accession>A0A026WLL7</accession>
<keyword evidence="2" id="KW-1185">Reference proteome</keyword>